<dbReference type="PROSITE" id="PS50240">
    <property type="entry name" value="TRYPSIN_DOM"/>
    <property type="match status" value="1"/>
</dbReference>
<keyword evidence="2" id="KW-0964">Secreted</keyword>
<comment type="subcellular location">
    <subcellularLocation>
        <location evidence="1">Secreted</location>
        <location evidence="1">Extracellular space</location>
    </subcellularLocation>
</comment>
<evidence type="ECO:0000313" key="13">
    <source>
        <dbReference type="Proteomes" id="UP000479190"/>
    </source>
</evidence>
<keyword evidence="10" id="KW-1133">Transmembrane helix</keyword>
<keyword evidence="7" id="KW-0325">Glycoprotein</keyword>
<keyword evidence="5 9" id="KW-0720">Serine protease</keyword>
<evidence type="ECO:0000256" key="5">
    <source>
        <dbReference type="ARBA" id="ARBA00022825"/>
    </source>
</evidence>
<dbReference type="SMART" id="SM00020">
    <property type="entry name" value="Tryp_SPc"/>
    <property type="match status" value="1"/>
</dbReference>
<keyword evidence="10" id="KW-0472">Membrane</keyword>
<dbReference type="InterPro" id="IPR033116">
    <property type="entry name" value="TRYPSIN_SER"/>
</dbReference>
<feature type="domain" description="Peptidase S1" evidence="11">
    <location>
        <begin position="37"/>
        <end position="276"/>
    </location>
</feature>
<sequence length="278" mass="30145">MLGHFFYFLILSIILFAFLLRFPDLGLPSVGSTVARINGGENALPGEFPYQISLQINYVGHKSHSCGGSILNENWVLTAAHCVYQISQHAKTYVLSGKHSIYRIERTQQENRVEKIVVHENYSGKIGPNDIALLKLQSPLIFNEHVQPIDLPSKNSEVEGEVILSGWGAVHSHGRDTPDILQKATLTTIGLDVCNKAVEKYGDTKVVSSNICTGPITGGISACQGDSGGPLIKEKNGKAQLVGIVSWGVVPCGLVGAPSVYTKVSSYIDWIENVMNES</sequence>
<evidence type="ECO:0000256" key="3">
    <source>
        <dbReference type="ARBA" id="ARBA00022670"/>
    </source>
</evidence>
<dbReference type="InterPro" id="IPR001314">
    <property type="entry name" value="Peptidase_S1A"/>
</dbReference>
<evidence type="ECO:0000256" key="10">
    <source>
        <dbReference type="SAM" id="Phobius"/>
    </source>
</evidence>
<dbReference type="EC" id="3.4.21.1" evidence="8"/>
<evidence type="ECO:0000256" key="1">
    <source>
        <dbReference type="ARBA" id="ARBA00004239"/>
    </source>
</evidence>
<dbReference type="GO" id="GO:0016485">
    <property type="term" value="P:protein processing"/>
    <property type="evidence" value="ECO:0007669"/>
    <property type="project" value="UniProtKB-ARBA"/>
</dbReference>
<gene>
    <name evidence="12" type="ORF">TBRA_LOCUS2823</name>
</gene>
<keyword evidence="3 9" id="KW-0645">Protease</keyword>
<keyword evidence="10" id="KW-0812">Transmembrane</keyword>
<dbReference type="PANTHER" id="PTHR24252">
    <property type="entry name" value="ACROSIN-RELATED"/>
    <property type="match status" value="1"/>
</dbReference>
<reference evidence="12 13" key="1">
    <citation type="submission" date="2020-02" db="EMBL/GenBank/DDBJ databases">
        <authorList>
            <person name="Ferguson B K."/>
        </authorList>
    </citation>
    <scope>NUCLEOTIDE SEQUENCE [LARGE SCALE GENOMIC DNA]</scope>
</reference>
<dbReference type="InterPro" id="IPR001254">
    <property type="entry name" value="Trypsin_dom"/>
</dbReference>
<dbReference type="InterPro" id="IPR009003">
    <property type="entry name" value="Peptidase_S1_PA"/>
</dbReference>
<dbReference type="EMBL" id="CADCXV010000557">
    <property type="protein sequence ID" value="CAB0030836.1"/>
    <property type="molecule type" value="Genomic_DNA"/>
</dbReference>
<evidence type="ECO:0000313" key="12">
    <source>
        <dbReference type="EMBL" id="CAB0030836.1"/>
    </source>
</evidence>
<keyword evidence="4 9" id="KW-0378">Hydrolase</keyword>
<dbReference type="GO" id="GO:0004252">
    <property type="term" value="F:serine-type endopeptidase activity"/>
    <property type="evidence" value="ECO:0007669"/>
    <property type="project" value="UniProtKB-EC"/>
</dbReference>
<dbReference type="FunFam" id="2.40.10.10:FF:000047">
    <property type="entry name" value="Trypsin eta"/>
    <property type="match status" value="1"/>
</dbReference>
<evidence type="ECO:0000256" key="6">
    <source>
        <dbReference type="ARBA" id="ARBA00023157"/>
    </source>
</evidence>
<dbReference type="GO" id="GO:0005576">
    <property type="term" value="C:extracellular region"/>
    <property type="evidence" value="ECO:0007669"/>
    <property type="project" value="UniProtKB-SubCell"/>
</dbReference>
<protein>
    <recommendedName>
        <fullName evidence="8">chymotrypsin</fullName>
        <ecNumber evidence="8">3.4.21.1</ecNumber>
    </recommendedName>
</protein>
<feature type="transmembrane region" description="Helical" evidence="10">
    <location>
        <begin position="6"/>
        <end position="22"/>
    </location>
</feature>
<evidence type="ECO:0000256" key="7">
    <source>
        <dbReference type="ARBA" id="ARBA00023180"/>
    </source>
</evidence>
<evidence type="ECO:0000256" key="8">
    <source>
        <dbReference type="ARBA" id="ARBA00044036"/>
    </source>
</evidence>
<dbReference type="PRINTS" id="PR00722">
    <property type="entry name" value="CHYMOTRYPSIN"/>
</dbReference>
<accession>A0A6H5I0U6</accession>
<keyword evidence="6" id="KW-1015">Disulfide bond</keyword>
<evidence type="ECO:0000256" key="4">
    <source>
        <dbReference type="ARBA" id="ARBA00022801"/>
    </source>
</evidence>
<dbReference type="AlphaFoldDB" id="A0A6H5I0U6"/>
<evidence type="ECO:0000259" key="11">
    <source>
        <dbReference type="PROSITE" id="PS50240"/>
    </source>
</evidence>
<dbReference type="InterPro" id="IPR018114">
    <property type="entry name" value="TRYPSIN_HIS"/>
</dbReference>
<name>A0A6H5I0U6_9HYME</name>
<dbReference type="OrthoDB" id="10061449at2759"/>
<dbReference type="PROSITE" id="PS00135">
    <property type="entry name" value="TRYPSIN_SER"/>
    <property type="match status" value="1"/>
</dbReference>
<dbReference type="PANTHER" id="PTHR24252:SF27">
    <property type="entry name" value="TRANSMEMBRANE PROTEASE SERINE 3-LIKE"/>
    <property type="match status" value="1"/>
</dbReference>
<organism evidence="12 13">
    <name type="scientific">Trichogramma brassicae</name>
    <dbReference type="NCBI Taxonomy" id="86971"/>
    <lineage>
        <taxon>Eukaryota</taxon>
        <taxon>Metazoa</taxon>
        <taxon>Ecdysozoa</taxon>
        <taxon>Arthropoda</taxon>
        <taxon>Hexapoda</taxon>
        <taxon>Insecta</taxon>
        <taxon>Pterygota</taxon>
        <taxon>Neoptera</taxon>
        <taxon>Endopterygota</taxon>
        <taxon>Hymenoptera</taxon>
        <taxon>Apocrita</taxon>
        <taxon>Proctotrupomorpha</taxon>
        <taxon>Chalcidoidea</taxon>
        <taxon>Trichogrammatidae</taxon>
        <taxon>Trichogramma</taxon>
    </lineage>
</organism>
<evidence type="ECO:0000256" key="2">
    <source>
        <dbReference type="ARBA" id="ARBA00022525"/>
    </source>
</evidence>
<dbReference type="Pfam" id="PF00089">
    <property type="entry name" value="Trypsin"/>
    <property type="match status" value="1"/>
</dbReference>
<dbReference type="Gene3D" id="2.40.10.10">
    <property type="entry name" value="Trypsin-like serine proteases"/>
    <property type="match status" value="2"/>
</dbReference>
<evidence type="ECO:0000256" key="9">
    <source>
        <dbReference type="RuleBase" id="RU363034"/>
    </source>
</evidence>
<keyword evidence="13" id="KW-1185">Reference proteome</keyword>
<dbReference type="SUPFAM" id="SSF50494">
    <property type="entry name" value="Trypsin-like serine proteases"/>
    <property type="match status" value="1"/>
</dbReference>
<dbReference type="Proteomes" id="UP000479190">
    <property type="component" value="Unassembled WGS sequence"/>
</dbReference>
<dbReference type="InterPro" id="IPR043504">
    <property type="entry name" value="Peptidase_S1_PA_chymotrypsin"/>
</dbReference>
<dbReference type="PROSITE" id="PS00134">
    <property type="entry name" value="TRYPSIN_HIS"/>
    <property type="match status" value="1"/>
</dbReference>
<proteinExistence type="predicted"/>
<dbReference type="CDD" id="cd00190">
    <property type="entry name" value="Tryp_SPc"/>
    <property type="match status" value="1"/>
</dbReference>